<proteinExistence type="predicted"/>
<keyword evidence="2" id="KW-0472">Membrane</keyword>
<protein>
    <submittedName>
        <fullName evidence="3">Uncharacterized protein</fullName>
    </submittedName>
</protein>
<dbReference type="RefSeq" id="WP_253757940.1">
    <property type="nucleotide sequence ID" value="NZ_JAMZDZ010000001.1"/>
</dbReference>
<accession>A0ABV8LI10</accession>
<feature type="transmembrane region" description="Helical" evidence="2">
    <location>
        <begin position="46"/>
        <end position="72"/>
    </location>
</feature>
<feature type="compositionally biased region" description="Polar residues" evidence="1">
    <location>
        <begin position="178"/>
        <end position="190"/>
    </location>
</feature>
<feature type="region of interest" description="Disordered" evidence="1">
    <location>
        <begin position="144"/>
        <end position="223"/>
    </location>
</feature>
<evidence type="ECO:0000313" key="3">
    <source>
        <dbReference type="EMBL" id="MFC4130414.1"/>
    </source>
</evidence>
<keyword evidence="4" id="KW-1185">Reference proteome</keyword>
<evidence type="ECO:0000256" key="1">
    <source>
        <dbReference type="SAM" id="MobiDB-lite"/>
    </source>
</evidence>
<dbReference type="EMBL" id="JBHSAY010000005">
    <property type="protein sequence ID" value="MFC4130414.1"/>
    <property type="molecule type" value="Genomic_DNA"/>
</dbReference>
<comment type="caution">
    <text evidence="3">The sequence shown here is derived from an EMBL/GenBank/DDBJ whole genome shotgun (WGS) entry which is preliminary data.</text>
</comment>
<keyword evidence="2" id="KW-0812">Transmembrane</keyword>
<organism evidence="3 4">
    <name type="scientific">Hamadaea flava</name>
    <dbReference type="NCBI Taxonomy" id="1742688"/>
    <lineage>
        <taxon>Bacteria</taxon>
        <taxon>Bacillati</taxon>
        <taxon>Actinomycetota</taxon>
        <taxon>Actinomycetes</taxon>
        <taxon>Micromonosporales</taxon>
        <taxon>Micromonosporaceae</taxon>
        <taxon>Hamadaea</taxon>
    </lineage>
</organism>
<reference evidence="4" key="1">
    <citation type="journal article" date="2019" name="Int. J. Syst. Evol. Microbiol.">
        <title>The Global Catalogue of Microorganisms (GCM) 10K type strain sequencing project: providing services to taxonomists for standard genome sequencing and annotation.</title>
        <authorList>
            <consortium name="The Broad Institute Genomics Platform"/>
            <consortium name="The Broad Institute Genome Sequencing Center for Infectious Disease"/>
            <person name="Wu L."/>
            <person name="Ma J."/>
        </authorList>
    </citation>
    <scope>NUCLEOTIDE SEQUENCE [LARGE SCALE GENOMIC DNA]</scope>
    <source>
        <strain evidence="4">CGMCC 4.7289</strain>
    </source>
</reference>
<evidence type="ECO:0000256" key="2">
    <source>
        <dbReference type="SAM" id="Phobius"/>
    </source>
</evidence>
<evidence type="ECO:0000313" key="4">
    <source>
        <dbReference type="Proteomes" id="UP001595816"/>
    </source>
</evidence>
<name>A0ABV8LI10_9ACTN</name>
<sequence length="223" mass="23833">MSTPTERLAAVLAAAHAPAHDGERAGEEAAVEAFRERRRTHARRRAVRRVGVICAAVLATSGVAVAATAGALPQRFGFNIAAHAEHPTGGTAPNRRTFDLPTQCRRWLGLSREARHDALDRPEFRQLVDQAGADRVETFCQRYAESPTGSPRPQATGWPTPHPTPSRSPWGGPERSMWPSSPSDRPSGQQAPPPSQTPGVPTQSSAPDGPGGQWMPPGGDRGR</sequence>
<dbReference type="Proteomes" id="UP001595816">
    <property type="component" value="Unassembled WGS sequence"/>
</dbReference>
<feature type="compositionally biased region" description="Polar residues" evidence="1">
    <location>
        <begin position="197"/>
        <end position="206"/>
    </location>
</feature>
<keyword evidence="2" id="KW-1133">Transmembrane helix</keyword>
<gene>
    <name evidence="3" type="ORF">ACFOZ4_07340</name>
</gene>